<proteinExistence type="predicted"/>
<feature type="domain" description="CheW-like" evidence="1">
    <location>
        <begin position="3"/>
        <end position="155"/>
    </location>
</feature>
<dbReference type="RefSeq" id="WP_006618178.1">
    <property type="nucleotide sequence ID" value="NZ_BIMW01000093.1"/>
</dbReference>
<feature type="domain" description="CheW-like" evidence="1">
    <location>
        <begin position="216"/>
        <end position="364"/>
    </location>
</feature>
<name>A0A5M3TA89_LIMPL</name>
<dbReference type="SMART" id="SM00260">
    <property type="entry name" value="CheW"/>
    <property type="match status" value="2"/>
</dbReference>
<sequence>MEIKPYLMFKLGGLTYGVDGLLVQEIFSLPELNPIVEAAPELVGILNLRSEFLSIIDLNIHFGLENAANSYVIDDVIIVLRLGEEKLGILVNEVCEVQMIATEDITRNLPYSVMVNLPPQSRSRTHDHAIAGYAEIEDQIIMILAPESLRDKIISDSSALISDSKNDHRDDHDYPVTRNRKIPVFCPDSTPQERQIFRERADNLRRKTEKDELSGLMSLVVIGLNGEYFGVNLPIIREFTDIHNVTPIPCTPPHIVGNMNLRGEIVTLVDIRGILGLPMDINGSSKKAAIVQVGEVVAGIIVNDIFDVTYLNPSAIKPVPAAVHSTQDEYLRGTAIYRDRQNPEAQNRMMSLLDLEKILVQETLVVNEEI</sequence>
<comment type="caution">
    <text evidence="2">The sequence shown here is derived from an EMBL/GenBank/DDBJ whole genome shotgun (WGS) entry which is preliminary data.</text>
</comment>
<dbReference type="GeneID" id="301683217"/>
<dbReference type="PANTHER" id="PTHR22617">
    <property type="entry name" value="CHEMOTAXIS SENSOR HISTIDINE KINASE-RELATED"/>
    <property type="match status" value="1"/>
</dbReference>
<dbReference type="Pfam" id="PF01584">
    <property type="entry name" value="CheW"/>
    <property type="match status" value="2"/>
</dbReference>
<protein>
    <submittedName>
        <fullName evidence="2">Chemotaxis protein CheW</fullName>
    </submittedName>
</protein>
<dbReference type="Proteomes" id="UP000326169">
    <property type="component" value="Unassembled WGS sequence"/>
</dbReference>
<dbReference type="InterPro" id="IPR036061">
    <property type="entry name" value="CheW-like_dom_sf"/>
</dbReference>
<dbReference type="InterPro" id="IPR039315">
    <property type="entry name" value="CheW"/>
</dbReference>
<gene>
    <name evidence="2" type="primary">cheW_1</name>
    <name evidence="2" type="ORF">NIES46_23730</name>
</gene>
<dbReference type="PANTHER" id="PTHR22617:SF23">
    <property type="entry name" value="CHEMOTAXIS PROTEIN CHEW"/>
    <property type="match status" value="1"/>
</dbReference>
<evidence type="ECO:0000313" key="2">
    <source>
        <dbReference type="EMBL" id="GCE94319.1"/>
    </source>
</evidence>
<dbReference type="SUPFAM" id="SSF50341">
    <property type="entry name" value="CheW-like"/>
    <property type="match status" value="2"/>
</dbReference>
<keyword evidence="3" id="KW-1185">Reference proteome</keyword>
<dbReference type="PROSITE" id="PS50851">
    <property type="entry name" value="CHEW"/>
    <property type="match status" value="2"/>
</dbReference>
<dbReference type="Gene3D" id="2.30.30.40">
    <property type="entry name" value="SH3 Domains"/>
    <property type="match status" value="2"/>
</dbReference>
<dbReference type="Gene3D" id="2.40.50.180">
    <property type="entry name" value="CheA-289, Domain 4"/>
    <property type="match status" value="2"/>
</dbReference>
<reference evidence="2 3" key="1">
    <citation type="journal article" date="2019" name="J Genomics">
        <title>The Draft Genome of a Hydrogen-producing Cyanobacterium, Arthrospira platensis NIES-46.</title>
        <authorList>
            <person name="Suzuki S."/>
            <person name="Yamaguchi H."/>
            <person name="Kawachi M."/>
        </authorList>
    </citation>
    <scope>NUCLEOTIDE SEQUENCE [LARGE SCALE GENOMIC DNA]</scope>
    <source>
        <strain evidence="2 3">NIES-46</strain>
    </source>
</reference>
<dbReference type="InterPro" id="IPR002545">
    <property type="entry name" value="CheW-lke_dom"/>
</dbReference>
<dbReference type="EMBL" id="BIMW01000093">
    <property type="protein sequence ID" value="GCE94319.1"/>
    <property type="molecule type" value="Genomic_DNA"/>
</dbReference>
<evidence type="ECO:0000313" key="3">
    <source>
        <dbReference type="Proteomes" id="UP000326169"/>
    </source>
</evidence>
<evidence type="ECO:0000259" key="1">
    <source>
        <dbReference type="PROSITE" id="PS50851"/>
    </source>
</evidence>
<accession>A0A5M3TA89</accession>
<organism evidence="2 3">
    <name type="scientific">Limnospira platensis NIES-46</name>
    <dbReference type="NCBI Taxonomy" id="1236695"/>
    <lineage>
        <taxon>Bacteria</taxon>
        <taxon>Bacillati</taxon>
        <taxon>Cyanobacteriota</taxon>
        <taxon>Cyanophyceae</taxon>
        <taxon>Oscillatoriophycideae</taxon>
        <taxon>Oscillatoriales</taxon>
        <taxon>Sirenicapillariaceae</taxon>
        <taxon>Limnospira</taxon>
    </lineage>
</organism>